<proteinExistence type="predicted"/>
<evidence type="ECO:0008006" key="3">
    <source>
        <dbReference type="Google" id="ProtNLM"/>
    </source>
</evidence>
<dbReference type="AlphaFoldDB" id="A0ABC8CHB2"/>
<protein>
    <recommendedName>
        <fullName evidence="3">Secreted protein</fullName>
    </recommendedName>
</protein>
<name>A0ABC8CHB2_CORST</name>
<organism evidence="1 2">
    <name type="scientific">Corynebacterium striatum</name>
    <dbReference type="NCBI Taxonomy" id="43770"/>
    <lineage>
        <taxon>Bacteria</taxon>
        <taxon>Bacillati</taxon>
        <taxon>Actinomycetota</taxon>
        <taxon>Actinomycetes</taxon>
        <taxon>Mycobacteriales</taxon>
        <taxon>Corynebacteriaceae</taxon>
        <taxon>Corynebacterium</taxon>
    </lineage>
</organism>
<evidence type="ECO:0000313" key="1">
    <source>
        <dbReference type="EMBL" id="ATZ07732.1"/>
    </source>
</evidence>
<accession>A0ABC8CHB2</accession>
<evidence type="ECO:0000313" key="2">
    <source>
        <dbReference type="Proteomes" id="UP000231994"/>
    </source>
</evidence>
<sequence>MSEIAQAIAATTAAIIAISTEARKWYETMKGSKNAKSKTPIQDATTILNRGLPPPITLLAVPLEGTQDSYS</sequence>
<dbReference type="EMBL" id="CP024932">
    <property type="protein sequence ID" value="ATZ07732.1"/>
    <property type="molecule type" value="Genomic_DNA"/>
</dbReference>
<dbReference type="RefSeq" id="WP_100618632.1">
    <property type="nucleotide sequence ID" value="NZ_CP024932.1"/>
</dbReference>
<gene>
    <name evidence="1" type="ORF">A9D01_02095</name>
</gene>
<dbReference type="Proteomes" id="UP000231994">
    <property type="component" value="Chromosome"/>
</dbReference>
<reference evidence="1 2" key="1">
    <citation type="submission" date="2017-11" db="EMBL/GenBank/DDBJ databases">
        <title>Whole genome sequencing of cultured pathogen.</title>
        <authorList>
            <person name="Hoffmann M."/>
            <person name="Sanchez M."/>
            <person name="Timme R."/>
            <person name="Nudel K."/>
            <person name="Bry L."/>
        </authorList>
    </citation>
    <scope>NUCLEOTIDE SEQUENCE [LARGE SCALE GENOMIC DNA]</scope>
    <source>
        <strain evidence="1 2">216</strain>
    </source>
</reference>